<reference evidence="2" key="1">
    <citation type="submission" date="2021-02" db="EMBL/GenBank/DDBJ databases">
        <authorList>
            <person name="Dougan E. K."/>
            <person name="Rhodes N."/>
            <person name="Thang M."/>
            <person name="Chan C."/>
        </authorList>
    </citation>
    <scope>NUCLEOTIDE SEQUENCE</scope>
</reference>
<dbReference type="Proteomes" id="UP000649617">
    <property type="component" value="Unassembled WGS sequence"/>
</dbReference>
<evidence type="ECO:0000313" key="2">
    <source>
        <dbReference type="EMBL" id="CAE7252801.1"/>
    </source>
</evidence>
<organism evidence="2 3">
    <name type="scientific">Symbiodinium pilosum</name>
    <name type="common">Dinoflagellate</name>
    <dbReference type="NCBI Taxonomy" id="2952"/>
    <lineage>
        <taxon>Eukaryota</taxon>
        <taxon>Sar</taxon>
        <taxon>Alveolata</taxon>
        <taxon>Dinophyceae</taxon>
        <taxon>Suessiales</taxon>
        <taxon>Symbiodiniaceae</taxon>
        <taxon>Symbiodinium</taxon>
    </lineage>
</organism>
<feature type="non-terminal residue" evidence="2">
    <location>
        <position position="157"/>
    </location>
</feature>
<feature type="region of interest" description="Disordered" evidence="1">
    <location>
        <begin position="26"/>
        <end position="91"/>
    </location>
</feature>
<sequence>AIETYKALTMNKELMQLLQTAPASGMTVAAPSEHDVPVSSAVPSTADADEKAMQAAAAKDVRPTPTAPPSPPVRPQARQEARTPPAASKLVDDYLAGVYADSHRRSPRGPRWCDLTELPATQAEPETLIPASDMDVDLKADQQVKISEPEGRVLSSQ</sequence>
<evidence type="ECO:0000256" key="1">
    <source>
        <dbReference type="SAM" id="MobiDB-lite"/>
    </source>
</evidence>
<protein>
    <submittedName>
        <fullName evidence="2">Uncharacterized protein</fullName>
    </submittedName>
</protein>
<name>A0A812LT90_SYMPI</name>
<gene>
    <name evidence="2" type="ORF">SPIL2461_LOCUS4949</name>
</gene>
<dbReference type="EMBL" id="CAJNIZ010006792">
    <property type="protein sequence ID" value="CAE7252801.1"/>
    <property type="molecule type" value="Genomic_DNA"/>
</dbReference>
<dbReference type="AlphaFoldDB" id="A0A812LT90"/>
<comment type="caution">
    <text evidence="2">The sequence shown here is derived from an EMBL/GenBank/DDBJ whole genome shotgun (WGS) entry which is preliminary data.</text>
</comment>
<feature type="non-terminal residue" evidence="2">
    <location>
        <position position="1"/>
    </location>
</feature>
<proteinExistence type="predicted"/>
<feature type="compositionally biased region" description="Pro residues" evidence="1">
    <location>
        <begin position="65"/>
        <end position="74"/>
    </location>
</feature>
<accession>A0A812LT90</accession>
<keyword evidence="3" id="KW-1185">Reference proteome</keyword>
<evidence type="ECO:0000313" key="3">
    <source>
        <dbReference type="Proteomes" id="UP000649617"/>
    </source>
</evidence>